<dbReference type="EMBL" id="RYZW01000015">
    <property type="protein sequence ID" value="TDZ67893.1"/>
    <property type="molecule type" value="Genomic_DNA"/>
</dbReference>
<reference evidence="1 2" key="1">
    <citation type="submission" date="2018-12" db="EMBL/GenBank/DDBJ databases">
        <title>Genome sequence and assembly of Colletotrichum trifolii.</title>
        <authorList>
            <person name="Gan P."/>
            <person name="Shirasu K."/>
        </authorList>
    </citation>
    <scope>NUCLEOTIDE SEQUENCE [LARGE SCALE GENOMIC DNA]</scope>
    <source>
        <strain evidence="1 2">543-2</strain>
    </source>
</reference>
<organism evidence="1 2">
    <name type="scientific">Colletotrichum trifolii</name>
    <dbReference type="NCBI Taxonomy" id="5466"/>
    <lineage>
        <taxon>Eukaryota</taxon>
        <taxon>Fungi</taxon>
        <taxon>Dikarya</taxon>
        <taxon>Ascomycota</taxon>
        <taxon>Pezizomycotina</taxon>
        <taxon>Sordariomycetes</taxon>
        <taxon>Hypocreomycetidae</taxon>
        <taxon>Glomerellales</taxon>
        <taxon>Glomerellaceae</taxon>
        <taxon>Colletotrichum</taxon>
        <taxon>Colletotrichum orbiculare species complex</taxon>
    </lineage>
</organism>
<evidence type="ECO:0000313" key="2">
    <source>
        <dbReference type="Proteomes" id="UP000295703"/>
    </source>
</evidence>
<dbReference type="STRING" id="5466.A0A4R8RLJ4"/>
<gene>
    <name evidence="1" type="ORF">CTRI78_v002715</name>
</gene>
<accession>A0A4R8RLJ4</accession>
<sequence>MEPVLNRALGICAAHGTLAGNQRHMFDLILDQEVEELGIVSQFAPVYVNGSPNVNLGSTMMETTARLQALIMYQIIRRFSNRARDFGKAATQEALLTSWTRELQLQLQLLRNITPLDGYAVSVGPSPTMIDEDVIDSAYRAVLMSYMVRAVHSVLNYKTCAVWDDLLTLVVPASLSGKMEILYPDYANQWVGGLVPSLGPEDRRLANLIVAACKGVASVQPAAT</sequence>
<keyword evidence="2" id="KW-1185">Reference proteome</keyword>
<dbReference type="Proteomes" id="UP000295703">
    <property type="component" value="Unassembled WGS sequence"/>
</dbReference>
<comment type="caution">
    <text evidence="1">The sequence shown here is derived from an EMBL/GenBank/DDBJ whole genome shotgun (WGS) entry which is preliminary data.</text>
</comment>
<name>A0A4R8RLJ4_COLTR</name>
<protein>
    <submittedName>
        <fullName evidence="1">Uncharacterized protein</fullName>
    </submittedName>
</protein>
<evidence type="ECO:0000313" key="1">
    <source>
        <dbReference type="EMBL" id="TDZ67893.1"/>
    </source>
</evidence>
<proteinExistence type="predicted"/>
<dbReference type="AlphaFoldDB" id="A0A4R8RLJ4"/>